<keyword evidence="2" id="KW-0732">Signal</keyword>
<keyword evidence="1" id="KW-1133">Transmembrane helix</keyword>
<accession>A0A919BGL0</accession>
<feature type="chain" id="PRO_5037679993" description="Gram-positive cocci surface proteins LPxTG domain-containing protein" evidence="2">
    <location>
        <begin position="46"/>
        <end position="565"/>
    </location>
</feature>
<organism evidence="3 4">
    <name type="scientific">Streptomyces filamentosus</name>
    <name type="common">Streptomyces roseosporus</name>
    <dbReference type="NCBI Taxonomy" id="67294"/>
    <lineage>
        <taxon>Bacteria</taxon>
        <taxon>Bacillati</taxon>
        <taxon>Actinomycetota</taxon>
        <taxon>Actinomycetes</taxon>
        <taxon>Kitasatosporales</taxon>
        <taxon>Streptomycetaceae</taxon>
        <taxon>Streptomyces</taxon>
    </lineage>
</organism>
<evidence type="ECO:0008006" key="5">
    <source>
        <dbReference type="Google" id="ProtNLM"/>
    </source>
</evidence>
<comment type="caution">
    <text evidence="3">The sequence shown here is derived from an EMBL/GenBank/DDBJ whole genome shotgun (WGS) entry which is preliminary data.</text>
</comment>
<evidence type="ECO:0000313" key="4">
    <source>
        <dbReference type="Proteomes" id="UP000632849"/>
    </source>
</evidence>
<dbReference type="EMBL" id="BNBE01000001">
    <property type="protein sequence ID" value="GHF87808.1"/>
    <property type="molecule type" value="Genomic_DNA"/>
</dbReference>
<dbReference type="Proteomes" id="UP000632849">
    <property type="component" value="Unassembled WGS sequence"/>
</dbReference>
<keyword evidence="1" id="KW-0812">Transmembrane</keyword>
<keyword evidence="1" id="KW-0472">Membrane</keyword>
<proteinExistence type="predicted"/>
<reference evidence="3" key="1">
    <citation type="journal article" date="2014" name="Int. J. Syst. Evol. Microbiol.">
        <title>Complete genome sequence of Corynebacterium casei LMG S-19264T (=DSM 44701T), isolated from a smear-ripened cheese.</title>
        <authorList>
            <consortium name="US DOE Joint Genome Institute (JGI-PGF)"/>
            <person name="Walter F."/>
            <person name="Albersmeier A."/>
            <person name="Kalinowski J."/>
            <person name="Ruckert C."/>
        </authorList>
    </citation>
    <scope>NUCLEOTIDE SEQUENCE</scope>
    <source>
        <strain evidence="3">JCM 4122</strain>
    </source>
</reference>
<evidence type="ECO:0000313" key="3">
    <source>
        <dbReference type="EMBL" id="GHF87808.1"/>
    </source>
</evidence>
<dbReference type="AlphaFoldDB" id="A0A919BGL0"/>
<gene>
    <name evidence="3" type="ORF">GCM10017667_15570</name>
</gene>
<feature type="transmembrane region" description="Helical" evidence="1">
    <location>
        <begin position="535"/>
        <end position="556"/>
    </location>
</feature>
<name>A0A919BGL0_STRFL</name>
<reference evidence="3" key="2">
    <citation type="submission" date="2020-09" db="EMBL/GenBank/DDBJ databases">
        <authorList>
            <person name="Sun Q."/>
            <person name="Ohkuma M."/>
        </authorList>
    </citation>
    <scope>NUCLEOTIDE SEQUENCE</scope>
    <source>
        <strain evidence="3">JCM 4122</strain>
    </source>
</reference>
<sequence length="565" mass="57108">MRLCSIHHRSFSGVVMRTALRTALATALVAGVAAAPALAAGSAFAAGTTPAPKTAATATPAPKAAAKAGTGTAAASADAPLRTVRLAGGLSAEVYERGDQHPYYTATVLKNGRVLDELKAGAGYGQSDTRIIEGHKVTLTAGGQVTAVAHDPAAGTLLRTVQLAGGLSAKVYEKGDQHPYVTATVLKGGAVLGELKAGAGYPQKETKVFAGYAVTLTSDGKVTAAATTPANGGPVRTRTLIGGATVKIYKINADHHRAEILRGGRIVGRLDANTRPAAANDNGEFLVLRSDGTTHNWVGNYRPGATPGIYRLADGTVLELARRDGRYGLQQIVDGKGRGFTYLAGDRQVWFYGKAVVVLERDGGFAAFVPGAARQAAPQPYGMGGGGQGEQRPVDTDPDALGECTVTKFVDIGAGTGAKLIMSPKGPKAKLISAGDEKVIAVLDRAHPSLPKSAGIVARIVDAHGTAPSLYTKTQGGGVTGGTQAFPKLPKGCKLNTVTGTARGTGIAPQGGQTSVVPRGGVAAGAELAAEDRSAAPVAAGAGAAALAAGVGFTVLRRRAAANRG</sequence>
<keyword evidence="4" id="KW-1185">Reference proteome</keyword>
<feature type="signal peptide" evidence="2">
    <location>
        <begin position="1"/>
        <end position="45"/>
    </location>
</feature>
<evidence type="ECO:0000256" key="1">
    <source>
        <dbReference type="SAM" id="Phobius"/>
    </source>
</evidence>
<protein>
    <recommendedName>
        <fullName evidence="5">Gram-positive cocci surface proteins LPxTG domain-containing protein</fullName>
    </recommendedName>
</protein>
<evidence type="ECO:0000256" key="2">
    <source>
        <dbReference type="SAM" id="SignalP"/>
    </source>
</evidence>